<dbReference type="AlphaFoldDB" id="A0A1F6AQD2"/>
<gene>
    <name evidence="1" type="ORF">A2960_00825</name>
</gene>
<dbReference type="InterPro" id="IPR014985">
    <property type="entry name" value="WbqC"/>
</dbReference>
<evidence type="ECO:0000313" key="2">
    <source>
        <dbReference type="Proteomes" id="UP000176609"/>
    </source>
</evidence>
<evidence type="ECO:0008006" key="3">
    <source>
        <dbReference type="Google" id="ProtNLM"/>
    </source>
</evidence>
<name>A0A1F6AQD2_9BACT</name>
<sequence length="233" mass="27703">MKIGIMQPYLFPYIGYFQLIKAVDKFVIHDDIQYIKGGWINRNRIQINHKEHLFTFSLKRDSSLKNINTRLFSDQFTKESANFLRIVQNTYKKSPFFIYIYDLLSKILAYKELNISLFITNSLKLICNYLEIKTPFYLSSKLYKNNQLKGQDRVMNICQTLDAEVYINPIGGKILYSKEIFKENNISLFFLQTKDMSFEFKKECYIPNLSIIDVMMFNSIIKIKKMLDSYELI</sequence>
<evidence type="ECO:0000313" key="1">
    <source>
        <dbReference type="EMBL" id="OGG26702.1"/>
    </source>
</evidence>
<reference evidence="1 2" key="1">
    <citation type="journal article" date="2016" name="Nat. Commun.">
        <title>Thousands of microbial genomes shed light on interconnected biogeochemical processes in an aquifer system.</title>
        <authorList>
            <person name="Anantharaman K."/>
            <person name="Brown C.T."/>
            <person name="Hug L.A."/>
            <person name="Sharon I."/>
            <person name="Castelle C.J."/>
            <person name="Probst A.J."/>
            <person name="Thomas B.C."/>
            <person name="Singh A."/>
            <person name="Wilkins M.J."/>
            <person name="Karaoz U."/>
            <person name="Brodie E.L."/>
            <person name="Williams K.H."/>
            <person name="Hubbard S.S."/>
            <person name="Banfield J.F."/>
        </authorList>
    </citation>
    <scope>NUCLEOTIDE SEQUENCE [LARGE SCALE GENOMIC DNA]</scope>
</reference>
<comment type="caution">
    <text evidence="1">The sequence shown here is derived from an EMBL/GenBank/DDBJ whole genome shotgun (WGS) entry which is preliminary data.</text>
</comment>
<dbReference type="EMBL" id="MFJR01000007">
    <property type="protein sequence ID" value="OGG26702.1"/>
    <property type="molecule type" value="Genomic_DNA"/>
</dbReference>
<protein>
    <recommendedName>
        <fullName evidence="3">WbqC-like protein</fullName>
    </recommendedName>
</protein>
<dbReference type="Pfam" id="PF08889">
    <property type="entry name" value="WbqC"/>
    <property type="match status" value="1"/>
</dbReference>
<dbReference type="Proteomes" id="UP000176609">
    <property type="component" value="Unassembled WGS sequence"/>
</dbReference>
<proteinExistence type="predicted"/>
<accession>A0A1F6AQD2</accession>
<organism evidence="1 2">
    <name type="scientific">Candidatus Gottesmanbacteria bacterium RIFCSPLOWO2_01_FULL_39_12b</name>
    <dbReference type="NCBI Taxonomy" id="1798388"/>
    <lineage>
        <taxon>Bacteria</taxon>
        <taxon>Candidatus Gottesmaniibacteriota</taxon>
    </lineage>
</organism>